<comment type="caution">
    <text evidence="2">The sequence shown here is derived from an EMBL/GenBank/DDBJ whole genome shotgun (WGS) entry which is preliminary data.</text>
</comment>
<proteinExistence type="predicted"/>
<feature type="compositionally biased region" description="Basic residues" evidence="1">
    <location>
        <begin position="70"/>
        <end position="82"/>
    </location>
</feature>
<dbReference type="Proteomes" id="UP001597263">
    <property type="component" value="Unassembled WGS sequence"/>
</dbReference>
<organism evidence="2 3">
    <name type="scientific">Pseudochrobactrum kiredjianiae</name>
    <dbReference type="NCBI Taxonomy" id="386305"/>
    <lineage>
        <taxon>Bacteria</taxon>
        <taxon>Pseudomonadati</taxon>
        <taxon>Pseudomonadota</taxon>
        <taxon>Alphaproteobacteria</taxon>
        <taxon>Hyphomicrobiales</taxon>
        <taxon>Brucellaceae</taxon>
        <taxon>Pseudochrobactrum</taxon>
    </lineage>
</organism>
<evidence type="ECO:0000313" key="3">
    <source>
        <dbReference type="Proteomes" id="UP001597263"/>
    </source>
</evidence>
<sequence>MSHPIQASLLKQSNKKPSVSIAETRAETTHKIATAINESEYAKRVAKTLRLKNERLAQADISTPAQANKVKSKNVIKKAKST</sequence>
<keyword evidence="3" id="KW-1185">Reference proteome</keyword>
<dbReference type="EMBL" id="JBHTMA010000033">
    <property type="protein sequence ID" value="MFD1226773.1"/>
    <property type="molecule type" value="Genomic_DNA"/>
</dbReference>
<feature type="region of interest" description="Disordered" evidence="1">
    <location>
        <begin position="62"/>
        <end position="82"/>
    </location>
</feature>
<name>A0ABW3V179_9HYPH</name>
<dbReference type="RefSeq" id="WP_289387501.1">
    <property type="nucleotide sequence ID" value="NZ_JAUCBM010000005.1"/>
</dbReference>
<accession>A0ABW3V179</accession>
<evidence type="ECO:0000256" key="1">
    <source>
        <dbReference type="SAM" id="MobiDB-lite"/>
    </source>
</evidence>
<gene>
    <name evidence="2" type="ORF">ACFQ35_06365</name>
</gene>
<evidence type="ECO:0000313" key="2">
    <source>
        <dbReference type="EMBL" id="MFD1226773.1"/>
    </source>
</evidence>
<reference evidence="3" key="1">
    <citation type="journal article" date="2019" name="Int. J. Syst. Evol. Microbiol.">
        <title>The Global Catalogue of Microorganisms (GCM) 10K type strain sequencing project: providing services to taxonomists for standard genome sequencing and annotation.</title>
        <authorList>
            <consortium name="The Broad Institute Genomics Platform"/>
            <consortium name="The Broad Institute Genome Sequencing Center for Infectious Disease"/>
            <person name="Wu L."/>
            <person name="Ma J."/>
        </authorList>
    </citation>
    <scope>NUCLEOTIDE SEQUENCE [LARGE SCALE GENOMIC DNA]</scope>
    <source>
        <strain evidence="3">CCUG 49584</strain>
    </source>
</reference>
<feature type="region of interest" description="Disordered" evidence="1">
    <location>
        <begin position="1"/>
        <end position="22"/>
    </location>
</feature>
<protein>
    <submittedName>
        <fullName evidence="2">Uncharacterized protein</fullName>
    </submittedName>
</protein>